<dbReference type="Gene3D" id="3.40.50.2000">
    <property type="entry name" value="Glycogen Phosphorylase B"/>
    <property type="match status" value="1"/>
</dbReference>
<feature type="domain" description="O-GlcNAc transferase C-terminal" evidence="6">
    <location>
        <begin position="5"/>
        <end position="146"/>
    </location>
</feature>
<gene>
    <name evidence="7" type="ORF">FZ942_35485</name>
</gene>
<keyword evidence="5" id="KW-0802">TPR repeat</keyword>
<proteinExistence type="predicted"/>
<evidence type="ECO:0000256" key="1">
    <source>
        <dbReference type="ARBA" id="ARBA00004922"/>
    </source>
</evidence>
<dbReference type="Gene3D" id="3.40.50.11380">
    <property type="match status" value="1"/>
</dbReference>
<dbReference type="RefSeq" id="WP_149235730.1">
    <property type="nucleotide sequence ID" value="NZ_JALJXJ010000037.1"/>
</dbReference>
<dbReference type="Proteomes" id="UP000324927">
    <property type="component" value="Unassembled WGS sequence"/>
</dbReference>
<protein>
    <recommendedName>
        <fullName evidence="6">O-GlcNAc transferase C-terminal domain-containing protein</fullName>
    </recommendedName>
</protein>
<keyword evidence="3" id="KW-0808">Transferase</keyword>
<accession>A0A5A9FUB2</accession>
<keyword evidence="4" id="KW-0677">Repeat</keyword>
<reference evidence="7 8" key="1">
    <citation type="submission" date="2019-08" db="EMBL/GenBank/DDBJ databases">
        <authorList>
            <person name="Grouzdev D."/>
            <person name="Tikhonova E."/>
            <person name="Kravchenko I."/>
        </authorList>
    </citation>
    <scope>NUCLEOTIDE SEQUENCE [LARGE SCALE GENOMIC DNA]</scope>
    <source>
        <strain evidence="7 8">59b</strain>
    </source>
</reference>
<dbReference type="InterPro" id="IPR029489">
    <property type="entry name" value="OGT/SEC/SPY_C"/>
</dbReference>
<evidence type="ECO:0000313" key="7">
    <source>
        <dbReference type="EMBL" id="KAA0585144.1"/>
    </source>
</evidence>
<dbReference type="AlphaFoldDB" id="A0A5A9FUB2"/>
<evidence type="ECO:0000256" key="2">
    <source>
        <dbReference type="ARBA" id="ARBA00022676"/>
    </source>
</evidence>
<feature type="domain" description="O-GlcNAc transferase C-terminal" evidence="6">
    <location>
        <begin position="164"/>
        <end position="346"/>
    </location>
</feature>
<evidence type="ECO:0000313" key="8">
    <source>
        <dbReference type="Proteomes" id="UP000324927"/>
    </source>
</evidence>
<comment type="pathway">
    <text evidence="1">Protein modification; protein glycosylation.</text>
</comment>
<sequence>MTKPSPDFGLHPVGRFLLPLLERHDRSRVEIACYAEVLRLDPLGERFRQLADLWRPTVGLSDADLAACIASDGVDLLVDLAGHTAHNRLAVFARRPAPVQASWLGYANTTGLSAIDWRITDAIADPPGVTDALHTERLMRLPDGFLCFGPPAPAPPVSPLPMLANGFVTFGSFNALSKLTPSVIAVWGRLLASIPGARLVVKALGLADVPSRRRLGAALRTAGAPPGSVTLLPGLANPAEHLAAYRLMDIALDPFPYNGTTTTCESLFMGVPVITLAGDRHAARVGASLLNRVGLDQLVAGDADGYLAAARALAGDPRGLTELRSGLRERLLRSPLCDARRFARAMEAAYAAMMEAGA</sequence>
<dbReference type="GO" id="GO:0016757">
    <property type="term" value="F:glycosyltransferase activity"/>
    <property type="evidence" value="ECO:0007669"/>
    <property type="project" value="UniProtKB-KW"/>
</dbReference>
<dbReference type="OrthoDB" id="146908at2"/>
<dbReference type="EMBL" id="VTTN01000042">
    <property type="protein sequence ID" value="KAA0585144.1"/>
    <property type="molecule type" value="Genomic_DNA"/>
</dbReference>
<name>A0A5A9FUB2_AZOLI</name>
<dbReference type="PANTHER" id="PTHR44835:SF1">
    <property type="entry name" value="PROTEIN O-GLCNAC TRANSFERASE"/>
    <property type="match status" value="1"/>
</dbReference>
<evidence type="ECO:0000256" key="4">
    <source>
        <dbReference type="ARBA" id="ARBA00022737"/>
    </source>
</evidence>
<evidence type="ECO:0000256" key="3">
    <source>
        <dbReference type="ARBA" id="ARBA00022679"/>
    </source>
</evidence>
<dbReference type="Pfam" id="PF13844">
    <property type="entry name" value="Glyco_transf_41"/>
    <property type="match status" value="2"/>
</dbReference>
<organism evidence="7 8">
    <name type="scientific">Azospirillum lipoferum</name>
    <dbReference type="NCBI Taxonomy" id="193"/>
    <lineage>
        <taxon>Bacteria</taxon>
        <taxon>Pseudomonadati</taxon>
        <taxon>Pseudomonadota</taxon>
        <taxon>Alphaproteobacteria</taxon>
        <taxon>Rhodospirillales</taxon>
        <taxon>Azospirillaceae</taxon>
        <taxon>Azospirillum</taxon>
    </lineage>
</organism>
<dbReference type="PANTHER" id="PTHR44835">
    <property type="entry name" value="UDP-N-ACETYLGLUCOSAMINE--PEPTIDE N-ACETYLGLUCOSAMINYLTRANSFERASE SPINDLY-RELATED"/>
    <property type="match status" value="1"/>
</dbReference>
<evidence type="ECO:0000256" key="5">
    <source>
        <dbReference type="ARBA" id="ARBA00022803"/>
    </source>
</evidence>
<evidence type="ECO:0000259" key="6">
    <source>
        <dbReference type="Pfam" id="PF13844"/>
    </source>
</evidence>
<dbReference type="InterPro" id="IPR051939">
    <property type="entry name" value="Glycosyltr_41/O-GlcNAc_trsf"/>
</dbReference>
<keyword evidence="2" id="KW-0328">Glycosyltransferase</keyword>
<keyword evidence="8" id="KW-1185">Reference proteome</keyword>
<comment type="caution">
    <text evidence="7">The sequence shown here is derived from an EMBL/GenBank/DDBJ whole genome shotgun (WGS) entry which is preliminary data.</text>
</comment>